<evidence type="ECO:0000313" key="2">
    <source>
        <dbReference type="EMBL" id="CAB1128832.1"/>
    </source>
</evidence>
<dbReference type="Proteomes" id="UP000503399">
    <property type="component" value="Chromosome"/>
</dbReference>
<protein>
    <submittedName>
        <fullName evidence="2">Uncharacterized protein</fullName>
    </submittedName>
</protein>
<sequence>MLLRYKGRVQAALVYAVADAARGRSRWRCPSIPVRGPTGPGNVPLTLAVSPSGPVISAQDITPGMALSGRVTVTNLLSLAQTYQNSAPWSPGGATSLGAAARLATERVVSVAAGYPGPGGDTVVCRLPGRPGQPAAGGAARRAPRHPVRRCERHPARGRRVWLPGMGFEFGPQFFRRPAPAVGQDV</sequence>
<evidence type="ECO:0000313" key="3">
    <source>
        <dbReference type="Proteomes" id="UP000503399"/>
    </source>
</evidence>
<reference evidence="2 3" key="1">
    <citation type="submission" date="2020-02" db="EMBL/GenBank/DDBJ databases">
        <authorList>
            <person name="Hogendoorn C."/>
        </authorList>
    </citation>
    <scope>NUCLEOTIDE SEQUENCE [LARGE SCALE GENOMIC DNA]</scope>
    <source>
        <strain evidence="2">R501</strain>
    </source>
</reference>
<gene>
    <name evidence="2" type="ORF">R50_1326</name>
</gene>
<organism evidence="2 3">
    <name type="scientific">Candidatus Hydrogenisulfobacillus filiaventi</name>
    <dbReference type="NCBI Taxonomy" id="2707344"/>
    <lineage>
        <taxon>Bacteria</taxon>
        <taxon>Bacillati</taxon>
        <taxon>Bacillota</taxon>
        <taxon>Clostridia</taxon>
        <taxon>Eubacteriales</taxon>
        <taxon>Clostridiales Family XVII. Incertae Sedis</taxon>
        <taxon>Candidatus Hydrogenisulfobacillus</taxon>
    </lineage>
</organism>
<accession>A0A6F8ZGW3</accession>
<name>A0A6F8ZGW3_9FIRM</name>
<evidence type="ECO:0000256" key="1">
    <source>
        <dbReference type="SAM" id="MobiDB-lite"/>
    </source>
</evidence>
<dbReference type="KEGG" id="hfv:R50_1326"/>
<dbReference type="AlphaFoldDB" id="A0A6F8ZGW3"/>
<proteinExistence type="predicted"/>
<keyword evidence="3" id="KW-1185">Reference proteome</keyword>
<feature type="compositionally biased region" description="Low complexity" evidence="1">
    <location>
        <begin position="132"/>
        <end position="141"/>
    </location>
</feature>
<dbReference type="EMBL" id="LR778114">
    <property type="protein sequence ID" value="CAB1128832.1"/>
    <property type="molecule type" value="Genomic_DNA"/>
</dbReference>
<feature type="region of interest" description="Disordered" evidence="1">
    <location>
        <begin position="132"/>
        <end position="152"/>
    </location>
</feature>